<dbReference type="Proteomes" id="UP000664132">
    <property type="component" value="Unassembled WGS sequence"/>
</dbReference>
<protein>
    <recommendedName>
        <fullName evidence="2">DUF8021 domain-containing protein</fullName>
    </recommendedName>
</protein>
<dbReference type="InterPro" id="IPR058334">
    <property type="entry name" value="DUF8021"/>
</dbReference>
<comment type="caution">
    <text evidence="3">The sequence shown here is derived from an EMBL/GenBank/DDBJ whole genome shotgun (WGS) entry which is preliminary data.</text>
</comment>
<feature type="chain" id="PRO_5034064948" description="DUF8021 domain-containing protein" evidence="1">
    <location>
        <begin position="19"/>
        <end position="258"/>
    </location>
</feature>
<evidence type="ECO:0000313" key="4">
    <source>
        <dbReference type="Proteomes" id="UP000664132"/>
    </source>
</evidence>
<sequence length="258" mass="27944">MYALIFTICASLFTVASAAPAAVDCTQALLKEATDTYLAAQSSGKPLTGVTEYFENDKTAAIASGIQSQALKIDHNRSYYDTTTCATYTEVVVADKAKPYVIGTQMHVTDGKISNVRSLVTTTGDWLFNATGTLYYTSRENWGVIPIADRDTRAVIQAAGDAYLDLFLDKNTVVPWGAPCARLEGGIYTGKGLQTDSCNVGVPSGLDLTNRRYVIDETVGAVDVFLNFGGKTGLPDSHEFRIEKGKIRFVHTITVQRK</sequence>
<name>A0A8H7T5W3_9HELO</name>
<evidence type="ECO:0000259" key="2">
    <source>
        <dbReference type="Pfam" id="PF26061"/>
    </source>
</evidence>
<keyword evidence="4" id="KW-1185">Reference proteome</keyword>
<proteinExistence type="predicted"/>
<dbReference type="EMBL" id="JAFJYH010000336">
    <property type="protein sequence ID" value="KAG4413060.1"/>
    <property type="molecule type" value="Genomic_DNA"/>
</dbReference>
<reference evidence="3" key="1">
    <citation type="submission" date="2021-02" db="EMBL/GenBank/DDBJ databases">
        <title>Genome sequence Cadophora malorum strain M34.</title>
        <authorList>
            <person name="Stefanovic E."/>
            <person name="Vu D."/>
            <person name="Scully C."/>
            <person name="Dijksterhuis J."/>
            <person name="Roader J."/>
            <person name="Houbraken J."/>
        </authorList>
    </citation>
    <scope>NUCLEOTIDE SEQUENCE</scope>
    <source>
        <strain evidence="3">M34</strain>
    </source>
</reference>
<feature type="domain" description="DUF8021" evidence="2">
    <location>
        <begin position="150"/>
        <end position="254"/>
    </location>
</feature>
<gene>
    <name evidence="3" type="ORF">IFR04_013824</name>
</gene>
<keyword evidence="1" id="KW-0732">Signal</keyword>
<dbReference type="Pfam" id="PF26061">
    <property type="entry name" value="DUF8021"/>
    <property type="match status" value="1"/>
</dbReference>
<evidence type="ECO:0000313" key="3">
    <source>
        <dbReference type="EMBL" id="KAG4413060.1"/>
    </source>
</evidence>
<dbReference type="OrthoDB" id="3504677at2759"/>
<dbReference type="AlphaFoldDB" id="A0A8H7T5W3"/>
<organism evidence="3 4">
    <name type="scientific">Cadophora malorum</name>
    <dbReference type="NCBI Taxonomy" id="108018"/>
    <lineage>
        <taxon>Eukaryota</taxon>
        <taxon>Fungi</taxon>
        <taxon>Dikarya</taxon>
        <taxon>Ascomycota</taxon>
        <taxon>Pezizomycotina</taxon>
        <taxon>Leotiomycetes</taxon>
        <taxon>Helotiales</taxon>
        <taxon>Ploettnerulaceae</taxon>
        <taxon>Cadophora</taxon>
    </lineage>
</organism>
<feature type="signal peptide" evidence="1">
    <location>
        <begin position="1"/>
        <end position="18"/>
    </location>
</feature>
<accession>A0A8H7T5W3</accession>
<evidence type="ECO:0000256" key="1">
    <source>
        <dbReference type="SAM" id="SignalP"/>
    </source>
</evidence>